<name>A0A068NN94_FIMGI</name>
<sequence>MPVPLLALLALAQTPAAPAVDSNWVRREHSATLAGKALSYTTTAGSMPIRNNQGETEGRIFFTAYRVKESGAKRPVTFVFNGGPGSASLWLHLGFVGPKRVKMEPDGMMPPPPYELVANDESLLPETDLVMIDPVGTGYSRPEKPEYGKKFWGVQEDIRSVGEFIRMYLTEEQRWLSPVFVLGESYGGIRGAGLAEWLNGNGIGLNGLILVSPYLNGNTADFSKANDQPYAFYLPTYSAAAWYHHKLPADLEKKPVGEVVKEVQAWVYDEYLPALTRGDTLSPDKRKAIRQKLQRYTGLSETYLENTNLRIRDNSFYKELRRADHYSVGRLDARFVGLDRLWSDAGPDFDAANSAITPPFVSCMNDYVRGELGFKSDLKYYVLGEGLTDSWNFGSGALDTSESLRNALHQNPYTKLFVAMGYYDFACPLGTVEQSINQMELDPRLKSNIHRGYYPAGHMMYLDTPSRRKLHDDLAGFYREAIAPKAPAGTIRE</sequence>
<dbReference type="HOGENOM" id="CLU_032786_0_0_0"/>
<dbReference type="RefSeq" id="WP_025226518.1">
    <property type="nucleotide sequence ID" value="NZ_CP007139.1"/>
</dbReference>
<dbReference type="AlphaFoldDB" id="A0A068NN94"/>
<feature type="chain" id="PRO_5001654122" evidence="1">
    <location>
        <begin position="20"/>
        <end position="493"/>
    </location>
</feature>
<feature type="signal peptide" evidence="1">
    <location>
        <begin position="1"/>
        <end position="19"/>
    </location>
</feature>
<proteinExistence type="predicted"/>
<keyword evidence="3" id="KW-1185">Reference proteome</keyword>
<gene>
    <name evidence="2" type="ORF">OP10G_1504</name>
</gene>
<dbReference type="Proteomes" id="UP000027982">
    <property type="component" value="Chromosome"/>
</dbReference>
<dbReference type="KEGG" id="fgi:OP10G_1504"/>
<dbReference type="SUPFAM" id="SSF53474">
    <property type="entry name" value="alpha/beta-Hydrolases"/>
    <property type="match status" value="1"/>
</dbReference>
<dbReference type="InterPro" id="IPR001563">
    <property type="entry name" value="Peptidase_S10"/>
</dbReference>
<evidence type="ECO:0000313" key="2">
    <source>
        <dbReference type="EMBL" id="AIE84872.1"/>
    </source>
</evidence>
<dbReference type="Gene3D" id="3.40.50.1820">
    <property type="entry name" value="alpha/beta hydrolase"/>
    <property type="match status" value="1"/>
</dbReference>
<dbReference type="OrthoDB" id="9770107at2"/>
<evidence type="ECO:0000313" key="3">
    <source>
        <dbReference type="Proteomes" id="UP000027982"/>
    </source>
</evidence>
<dbReference type="Pfam" id="PF00450">
    <property type="entry name" value="Peptidase_S10"/>
    <property type="match status" value="1"/>
</dbReference>
<keyword evidence="2" id="KW-0378">Hydrolase</keyword>
<evidence type="ECO:0000256" key="1">
    <source>
        <dbReference type="SAM" id="SignalP"/>
    </source>
</evidence>
<dbReference type="GO" id="GO:0004185">
    <property type="term" value="F:serine-type carboxypeptidase activity"/>
    <property type="evidence" value="ECO:0007669"/>
    <property type="project" value="InterPro"/>
</dbReference>
<accession>A0A068NN94</accession>
<dbReference type="eggNOG" id="COG2939">
    <property type="taxonomic scope" value="Bacteria"/>
</dbReference>
<reference evidence="2 3" key="1">
    <citation type="journal article" date="2014" name="PLoS ONE">
        <title>The first complete genome sequence of the class fimbriimonadia in the phylum armatimonadetes.</title>
        <authorList>
            <person name="Hu Z.Y."/>
            <person name="Wang Y.Z."/>
            <person name="Im W.T."/>
            <person name="Wang S.Y."/>
            <person name="Zhao G.P."/>
            <person name="Zheng H.J."/>
            <person name="Quan Z.X."/>
        </authorList>
    </citation>
    <scope>NUCLEOTIDE SEQUENCE [LARGE SCALE GENOMIC DNA]</scope>
    <source>
        <strain evidence="2">Gsoil 348</strain>
    </source>
</reference>
<keyword evidence="2" id="KW-0645">Protease</keyword>
<dbReference type="EMBL" id="CP007139">
    <property type="protein sequence ID" value="AIE84872.1"/>
    <property type="molecule type" value="Genomic_DNA"/>
</dbReference>
<keyword evidence="1" id="KW-0732">Signal</keyword>
<organism evidence="2 3">
    <name type="scientific">Fimbriimonas ginsengisoli Gsoil 348</name>
    <dbReference type="NCBI Taxonomy" id="661478"/>
    <lineage>
        <taxon>Bacteria</taxon>
        <taxon>Bacillati</taxon>
        <taxon>Armatimonadota</taxon>
        <taxon>Fimbriimonadia</taxon>
        <taxon>Fimbriimonadales</taxon>
        <taxon>Fimbriimonadaceae</taxon>
        <taxon>Fimbriimonas</taxon>
    </lineage>
</organism>
<protein>
    <submittedName>
        <fullName evidence="2">Carboxypeptidase-related protein</fullName>
    </submittedName>
</protein>
<keyword evidence="2" id="KW-0121">Carboxypeptidase</keyword>
<dbReference type="GO" id="GO:0006508">
    <property type="term" value="P:proteolysis"/>
    <property type="evidence" value="ECO:0007669"/>
    <property type="project" value="InterPro"/>
</dbReference>
<dbReference type="InterPro" id="IPR029058">
    <property type="entry name" value="AB_hydrolase_fold"/>
</dbReference>